<comment type="similarity">
    <text evidence="1">Belongs to the FAM154 family.</text>
</comment>
<feature type="region of interest" description="Disordered" evidence="2">
    <location>
        <begin position="87"/>
        <end position="255"/>
    </location>
</feature>
<feature type="compositionally biased region" description="Basic and acidic residues" evidence="2">
    <location>
        <begin position="1230"/>
        <end position="1253"/>
    </location>
</feature>
<dbReference type="GO" id="GO:0005879">
    <property type="term" value="C:axonemal microtubule"/>
    <property type="evidence" value="ECO:0007669"/>
    <property type="project" value="TreeGrafter"/>
</dbReference>
<feature type="compositionally biased region" description="Basic and acidic residues" evidence="2">
    <location>
        <begin position="1821"/>
        <end position="1957"/>
    </location>
</feature>
<feature type="compositionally biased region" description="Basic and acidic residues" evidence="2">
    <location>
        <begin position="2051"/>
        <end position="2624"/>
    </location>
</feature>
<evidence type="ECO:0000313" key="4">
    <source>
        <dbReference type="Proteomes" id="UP000078492"/>
    </source>
</evidence>
<feature type="compositionally biased region" description="Polar residues" evidence="2">
    <location>
        <begin position="3822"/>
        <end position="3840"/>
    </location>
</feature>
<feature type="region of interest" description="Disordered" evidence="2">
    <location>
        <begin position="1361"/>
        <end position="1511"/>
    </location>
</feature>
<feature type="compositionally biased region" description="Basic and acidic residues" evidence="2">
    <location>
        <begin position="1610"/>
        <end position="1644"/>
    </location>
</feature>
<feature type="compositionally biased region" description="Polar residues" evidence="2">
    <location>
        <begin position="198"/>
        <end position="232"/>
    </location>
</feature>
<feature type="region of interest" description="Disordered" evidence="2">
    <location>
        <begin position="881"/>
        <end position="1262"/>
    </location>
</feature>
<feature type="region of interest" description="Disordered" evidence="2">
    <location>
        <begin position="3822"/>
        <end position="3854"/>
    </location>
</feature>
<dbReference type="GO" id="GO:0008017">
    <property type="term" value="F:microtubule binding"/>
    <property type="evidence" value="ECO:0007669"/>
    <property type="project" value="InterPro"/>
</dbReference>
<dbReference type="Proteomes" id="UP000078492">
    <property type="component" value="Unassembled WGS sequence"/>
</dbReference>
<feature type="compositionally biased region" description="Basic and acidic residues" evidence="2">
    <location>
        <begin position="3424"/>
        <end position="3434"/>
    </location>
</feature>
<feature type="compositionally biased region" description="Basic and acidic residues" evidence="2">
    <location>
        <begin position="612"/>
        <end position="628"/>
    </location>
</feature>
<feature type="compositionally biased region" description="Basic and acidic residues" evidence="2">
    <location>
        <begin position="3035"/>
        <end position="3107"/>
    </location>
</feature>
<proteinExistence type="inferred from homology"/>
<feature type="region of interest" description="Disordered" evidence="2">
    <location>
        <begin position="3310"/>
        <end position="3341"/>
    </location>
</feature>
<feature type="compositionally biased region" description="Basic and acidic residues" evidence="2">
    <location>
        <begin position="3718"/>
        <end position="3732"/>
    </location>
</feature>
<feature type="region of interest" description="Disordered" evidence="2">
    <location>
        <begin position="3424"/>
        <end position="3495"/>
    </location>
</feature>
<feature type="region of interest" description="Disordered" evidence="2">
    <location>
        <begin position="1610"/>
        <end position="1658"/>
    </location>
</feature>
<feature type="compositionally biased region" description="Low complexity" evidence="2">
    <location>
        <begin position="145"/>
        <end position="177"/>
    </location>
</feature>
<dbReference type="GO" id="GO:0036064">
    <property type="term" value="C:ciliary basal body"/>
    <property type="evidence" value="ECO:0007669"/>
    <property type="project" value="TreeGrafter"/>
</dbReference>
<feature type="compositionally biased region" description="Basic and acidic residues" evidence="2">
    <location>
        <begin position="1965"/>
        <end position="2014"/>
    </location>
</feature>
<name>A0A151IRV3_9HYME</name>
<feature type="compositionally biased region" description="Polar residues" evidence="2">
    <location>
        <begin position="881"/>
        <end position="893"/>
    </location>
</feature>
<dbReference type="EMBL" id="KQ981112">
    <property type="protein sequence ID" value="KYN09412.1"/>
    <property type="molecule type" value="Genomic_DNA"/>
</dbReference>
<evidence type="ECO:0000313" key="3">
    <source>
        <dbReference type="EMBL" id="KYN09412.1"/>
    </source>
</evidence>
<feature type="compositionally biased region" description="Basic and acidic residues" evidence="2">
    <location>
        <begin position="1456"/>
        <end position="1502"/>
    </location>
</feature>
<feature type="compositionally biased region" description="Basic and acidic residues" evidence="2">
    <location>
        <begin position="783"/>
        <end position="816"/>
    </location>
</feature>
<feature type="compositionally biased region" description="Basic and acidic residues" evidence="2">
    <location>
        <begin position="910"/>
        <end position="930"/>
    </location>
</feature>
<feature type="compositionally biased region" description="Basic and acidic residues" evidence="2">
    <location>
        <begin position="2843"/>
        <end position="3026"/>
    </location>
</feature>
<keyword evidence="4" id="KW-1185">Reference proteome</keyword>
<feature type="compositionally biased region" description="Basic and acidic residues" evidence="2">
    <location>
        <begin position="120"/>
        <end position="129"/>
    </location>
</feature>
<feature type="compositionally biased region" description="Basic and acidic residues" evidence="2">
    <location>
        <begin position="1097"/>
        <end position="1131"/>
    </location>
</feature>
<feature type="compositionally biased region" description="Basic and acidic residues" evidence="2">
    <location>
        <begin position="729"/>
        <end position="747"/>
    </location>
</feature>
<protein>
    <recommendedName>
        <fullName evidence="5">Titin</fullName>
    </recommendedName>
</protein>
<feature type="compositionally biased region" description="Basic and acidic residues" evidence="2">
    <location>
        <begin position="1178"/>
        <end position="1212"/>
    </location>
</feature>
<dbReference type="PANTHER" id="PTHR31516:SF16">
    <property type="entry name" value="TITIN"/>
    <property type="match status" value="1"/>
</dbReference>
<feature type="compositionally biased region" description="Basic and acidic residues" evidence="2">
    <location>
        <begin position="972"/>
        <end position="997"/>
    </location>
</feature>
<feature type="compositionally biased region" description="Low complexity" evidence="2">
    <location>
        <begin position="87"/>
        <end position="96"/>
    </location>
</feature>
<feature type="compositionally biased region" description="Basic and acidic residues" evidence="2">
    <location>
        <begin position="2686"/>
        <end position="2834"/>
    </location>
</feature>
<sequence>MTIHKKGTVSRMKNAGTAKNEVATTSTSSDVTTTETVEVVSSTSVVEESNQVKESESRGSMVEVTSASREVIMDSKGNIIKVIEIPPQTIQQSSSSRRTEKSSQDFIAGEQVQSIKQAKTTHEIPREHATSLSENRTIQGEMTEQASQSVQTQSQSASHSMVQQSSSSSVLIESSSASEDHSGHRSTVIVSHDIKNGTPISQTSSRSTENTHVSSETSEAVTKDGQTMSSTTRIRETGERINDNGKTMSASSREVEHTIAPSNVTVIKNTDDIKRSDKSTRSDLKSEKLNIEISTRCNKPGQSTWDGTFVYEKPATPKDKSVIDKTVSSKIHSDTRDDETSVKVTQGTSIQEVSFIDQNVSSSSSITRDSKTIVDEGQRTMTCLRDITSEKTAADTTDFASEKYSKGPIRYSKPGDSTWDGSFVVEKITTQPRSQRNDSDVNMFHGRGDNVMETQRRDFKEKSTDGTYEKESSETMRVVKGATDSTRFISEERRDVSGGTSIHVDGMPLSKDEHLARVSSPSQRRVGRPGEFIYEKSQDDVKKHPSDVTVVRTTKKRHDTVDVQDVSEEQNISNVTESVSTSYIVEYAISGDKKNVEKVTSVSEVILEEDSPENKITRGHGSPERQTKFDTTSRCYKPGQSAWDGTFVYERPVTPDSRRRPEDKRTVKTIDIRDVTEDNSINEADVTSTSYIVEHSSSQQSFSDIRDASVRSTRYETVVYEGRPVETTIRFDGDTSRSKVSSTERRISPSPRPRSPEKIPIDRDLRSTKPGSSTWDGTFVFEKSQEKKRPPSRESIDRLPDKPRPADSKKTPHIDTSKKYVSETTIDLRDVKQDVSSTSEIMESSVVMEQSRMHESYTDSSNLDFSTTSFETVTIRDGQPITTQKTVTIQESPHSGAKRLPSSDVITTTDIKETTVKSEKKESRADDKNYRPLKPGSSTWDGSFVYEKPEERKPSDKKSPKDVHGAVAKQSPIKEQRTDNVDHRTVTILDTSKDIRSATDYSTSSVTVEQTFIKDSETYDSSNISKIFIKGSAEDKVRETDKKPRQQFDGKPEPSPRQRPKDTKEPKHKKPQSPVDRTHRRPSKPGASTWDGSFVYEKPEEKRPEDRKVPKDIKTEDKRSPIKEKPSDIADYKTSVTILNTSKDVSSSADYSTSSVTVEQKYVTDSKTYDSSNISKIYIKESPKDNVHPIDYEKSKQPSDEKSQKSPVDRTHRPSKPGASTWDGSFVYEKVPRKPADERKPIEKESKPVDQKGKTLLTPISRKSTETQKDIIEIRHVEDVADITHADITRTSEVLQQSYVIDQSSRFTSVQDVRDVKDERVITEFTADTRKDMRDVTESTKEFIDKEQVISMVARDVIDTRFDTITGPAPRSPADSTRKPSPERPGYPRGIPGLREDDRPKPTPIAGKPSRPPQRERSPQRPVDGRPSEIRSMSPEKLRDHTSPTRRSQPAAGKLSRPEEKPVAFRKFDKESEPSKSKPNRLAEKPEKPTKLEQDKLKRGDQSPDSLEEDVVYPKSVPVPDILSKIPLKEQCICELCTCGRHRCPHNLPQEHLEFSYEEPLHTVTSYRQDYDEKHVEKQTKYYHEDHLHTEGEFIGQRRTDYVATRGERAPVKKPQDHLKPEDNLKPEGEFVGKPREEAPKYGERAPITKPRDNLKFEGDFDATTTTELVFTGTPGERPIPIRRNTYTKIEGDFTDETTTRSQYIDHRSIQRAEIVKRTDNLTVGEGEFTGTSHIKEDFQTHVTEREPQWRPKYPKDTDRFYSKTDIIDSTTTTQEQFRTFDQADYKSTIVIKRADNLRPEGPFEALPHTKDDYVTPILLRRPEPQKPIDNLKPEGPFEGRPKDDYSPKRGERYEVKRPEDNLRPEGPFEGRPKDDYKPTRGERADVKRPEDNLRPEGPFEGRPKDDYAPKRSERPEVKRPEDNLRPEGPFEGRPKDDYRPTKGERADVKRPQDNLKPEGPFQGRPKDDFTPKTAERPEVKRPKDNLRPKGDFSDRPKDQYIPGEKRTPIRHLDNLYPEGDFERPKPIPYGPGDRASIVRHPDNLFPIGEFPDREIKPFKPAERRTPVKHFDNLRPEGDFEGKSKDDYRPTKGERADVKRPEDNLRPEGPFEGRPKDDYLPKRAERPEVKRPEDNLRPEGDFERPEKAPIGPAERRTPIKHPDNLRSEGEFERPRQHGYRPAEKPEVKKPIDNLRPEGEFERPRPEKYAPAEKRTPVKHPDNLKPEGEFERPRQDGYRPAEKPEVKKPVDNLRPEGEFERPRPEKYAPAEKRTPVKHPDNLKPEGEFERSRQDGYRPAEKPEVKKPIDNLRPEGEFERPRPEKYAPAEKRTPVKHPDNLKPEGEFIGKPKEDFIPTKGDRADVKKPRDNLRPEGDFERPEKKPIGPAEKRTPIKHSDNLKPEGEFERPIPEEFKPAERPIVKKPHDNLKPEGEFVPEKKPIGPAERRTPIKHSDNLKPEGEFERPKPEEFRPAERPVVKKPHDNLKPEGDFERPEKAPVAPAERRTPIKHSDNLKPEGEFERPEQEGYRPAERPEVKKPTDNLKPEGDFERPHPEKYVPAEKRTPVKHPDNLKPEGEFIGRPKEDFTPTKGDRAEVKKPEDNLRPEGPFEGRPKDDYRPVRGERMDVVKRTDNLRMEGDIETYRSRDEYTDFLIRERTEITKYQDNLRMEGEFIDMRTRDDFKVVKGERTDVVKHRDNLKPEGPFEGRPKDDYSPKKAERPEIKKPEDNLKPEGDFVRRPKEEAPKKGERADVRKPKDNLRPEGDFERPEKKPIGPAERRSPIKHSDNLKPEGEFERPKPEEFKPAERPVVKKPHDNLKPEGKFVSRPKEEVPKKEKKPIGPAERRSPIKHSDNLKPEGERADIRKPQDNLRPEGDFERPEKKPIGPAERRTPIKHFDNLKPEGEFERPKPEEFKPAERPIVKKPHDNLKPEGEFVSRSKEDAPKKGDRADVRKPQDNLRPEGDFERPEKKPIGPAERRTPIKHADNLKPEGEFEKRPKEKIPIKGERADVTKPRDNLRPEGDFVRPQKSPIGPAERRTPIRHEDNLHPEGEFVGRPKDDFIPKRIDRPIQKKPKDNLKPEGEFVGKPKDDYKPTKGERTEIVMHQDNLKMEGDIDVYRSRDDYVTTSKRERVDIVHREDNLKIEGEFVDIHRRDDYRVTRGERSKVIRREDNLYPEGDFERPEKAPVGPAERRSPIKHPDNLKPEGDFVQRPKETVPIKGDRAIVKKPKDNLKPEGEFERPAKSSVGPGERRSPIKHPDNLHPEGEFVGRPKKDTPLKGDRADVKKPKDNLHPEGEFAKRDFYIVPKDDFIPKRGDRSPVKKPQDNLRPEGEMKVSPKDDYKYVNGDRVEIRRHEDHLRMEGQIDTHCSRDDYKKITRVEKVDVKRHEDNLRMEGEFIDVRRKDDYVHVVGERVPIKKRADNLRPEGDFDRPQKIVIGPGEKRTPIKHPDNLKPEGDFERRTPDKIGPGERRSPIRHADNLKPEGDFIGRPRDDFTPKRAERIEVVKREDNLKMMGDFEGTTSHKSTYTIVRGERADIKSHEDNLKLSTGTMETKTTSRDTYTPSIKHEPSPAGKTVNRRRHMESSISLGDDTTVMTTTNQRNYNTYTKRTGKDIAAKMSQIESDTRKTVESQTLADGTIVTTVRRTTTSAHRRTIEDRSFTEGVNHRGQIVRAEDTSRYAIDATHGEHHRQQHQQQHVERHHQEMTKRDYVNAQHMETRQRSGTKQHEQHTISTQARYNSSSPEFRQSINGQTTLEQSHVDSATKFGHHRKNVISSSSADISNAVLHRRGAASSTEALHTISSTAADQRKSISNLAESGQYISNSSQSNDRRSLTSLHRSSKEVNPWASSSYERPQRIIRQDNLSVGGKFYSQSEAKSYGNFSQSTQKVERVQRQMNASHINLGDGSTVSSSMYKREYVPRHRGPCPATLLEAKQAPFKHTRDTQKHKFYMPVVNFSVKSFPGQIAITMVVAVKRPNLIRSRAPPDQTDFLLC</sequence>
<feature type="region of interest" description="Disordered" evidence="2">
    <location>
        <begin position="729"/>
        <end position="816"/>
    </location>
</feature>
<evidence type="ECO:0000256" key="2">
    <source>
        <dbReference type="SAM" id="MobiDB-lite"/>
    </source>
</evidence>
<dbReference type="STRING" id="471704.A0A151IRV3"/>
<feature type="compositionally biased region" description="Low complexity" evidence="2">
    <location>
        <begin position="21"/>
        <end position="49"/>
    </location>
</feature>
<feature type="region of interest" description="Disordered" evidence="2">
    <location>
        <begin position="3173"/>
        <end position="3298"/>
    </location>
</feature>
<feature type="compositionally biased region" description="Low complexity" evidence="2">
    <location>
        <begin position="1141"/>
        <end position="1158"/>
    </location>
</feature>
<feature type="compositionally biased region" description="Polar residues" evidence="2">
    <location>
        <begin position="130"/>
        <end position="144"/>
    </location>
</feature>
<feature type="region of interest" description="Disordered" evidence="2">
    <location>
        <begin position="3718"/>
        <end position="3748"/>
    </location>
</feature>
<feature type="region of interest" description="Disordered" evidence="2">
    <location>
        <begin position="1820"/>
        <end position="2624"/>
    </location>
</feature>
<dbReference type="GO" id="GO:0005814">
    <property type="term" value="C:centriole"/>
    <property type="evidence" value="ECO:0007669"/>
    <property type="project" value="TreeGrafter"/>
</dbReference>
<evidence type="ECO:0008006" key="5">
    <source>
        <dbReference type="Google" id="ProtNLM"/>
    </source>
</evidence>
<feature type="compositionally biased region" description="Basic and acidic residues" evidence="2">
    <location>
        <begin position="1032"/>
        <end position="1065"/>
    </location>
</feature>
<feature type="region of interest" description="Disordered" evidence="2">
    <location>
        <begin position="2686"/>
        <end position="3107"/>
    </location>
</feature>
<dbReference type="GO" id="GO:0036126">
    <property type="term" value="C:sperm flagellum"/>
    <property type="evidence" value="ECO:0007669"/>
    <property type="project" value="TreeGrafter"/>
</dbReference>
<evidence type="ECO:0000256" key="1">
    <source>
        <dbReference type="ARBA" id="ARBA00008738"/>
    </source>
</evidence>
<dbReference type="InterPro" id="IPR033336">
    <property type="entry name" value="SAXO1/2"/>
</dbReference>
<feature type="compositionally biased region" description="Basic and acidic residues" evidence="2">
    <location>
        <begin position="3250"/>
        <end position="3298"/>
    </location>
</feature>
<feature type="compositionally biased region" description="Basic and acidic residues" evidence="2">
    <location>
        <begin position="3441"/>
        <end position="3495"/>
    </location>
</feature>
<gene>
    <name evidence="3" type="ORF">ALC57_18474</name>
</gene>
<feature type="compositionally biased region" description="Polar residues" evidence="2">
    <location>
        <begin position="3554"/>
        <end position="3565"/>
    </location>
</feature>
<organism evidence="3 4">
    <name type="scientific">Trachymyrmex cornetzi</name>
    <dbReference type="NCBI Taxonomy" id="471704"/>
    <lineage>
        <taxon>Eukaryota</taxon>
        <taxon>Metazoa</taxon>
        <taxon>Ecdysozoa</taxon>
        <taxon>Arthropoda</taxon>
        <taxon>Hexapoda</taxon>
        <taxon>Insecta</taxon>
        <taxon>Pterygota</taxon>
        <taxon>Neoptera</taxon>
        <taxon>Endopterygota</taxon>
        <taxon>Hymenoptera</taxon>
        <taxon>Apocrita</taxon>
        <taxon>Aculeata</taxon>
        <taxon>Formicoidea</taxon>
        <taxon>Formicidae</taxon>
        <taxon>Myrmicinae</taxon>
        <taxon>Trachymyrmex</taxon>
    </lineage>
</organism>
<feature type="region of interest" description="Disordered" evidence="2">
    <location>
        <begin position="1"/>
        <end position="61"/>
    </location>
</feature>
<dbReference type="PANTHER" id="PTHR31516">
    <property type="entry name" value="STABILIZER OF AXONEMAL MICROTUBULES 2"/>
    <property type="match status" value="1"/>
</dbReference>
<feature type="compositionally biased region" description="Polar residues" evidence="2">
    <location>
        <begin position="3733"/>
        <end position="3748"/>
    </location>
</feature>
<feature type="compositionally biased region" description="Basic and acidic residues" evidence="2">
    <location>
        <begin position="233"/>
        <end position="243"/>
    </location>
</feature>
<feature type="compositionally biased region" description="Basic and acidic residues" evidence="2">
    <location>
        <begin position="1413"/>
        <end position="1443"/>
    </location>
</feature>
<reference evidence="3 4" key="1">
    <citation type="submission" date="2015-09" db="EMBL/GenBank/DDBJ databases">
        <title>Trachymyrmex cornetzi WGS genome.</title>
        <authorList>
            <person name="Nygaard S."/>
            <person name="Hu H."/>
            <person name="Boomsma J."/>
            <person name="Zhang G."/>
        </authorList>
    </citation>
    <scope>NUCLEOTIDE SEQUENCE [LARGE SCALE GENOMIC DNA]</scope>
    <source>
        <strain evidence="3">Tcor2-1</strain>
        <tissue evidence="3">Whole body</tissue>
    </source>
</reference>
<feature type="region of interest" description="Disordered" evidence="2">
    <location>
        <begin position="612"/>
        <end position="632"/>
    </location>
</feature>
<feature type="compositionally biased region" description="Basic and acidic residues" evidence="2">
    <location>
        <begin position="754"/>
        <end position="767"/>
    </location>
</feature>
<feature type="compositionally biased region" description="Basic and acidic residues" evidence="2">
    <location>
        <begin position="3173"/>
        <end position="3243"/>
    </location>
</feature>
<feature type="compositionally biased region" description="Polar residues" evidence="2">
    <location>
        <begin position="999"/>
        <end position="1010"/>
    </location>
</feature>
<feature type="compositionally biased region" description="Basic and acidic residues" evidence="2">
    <location>
        <begin position="947"/>
        <end position="964"/>
    </location>
</feature>
<feature type="region of interest" description="Disordered" evidence="2">
    <location>
        <begin position="3554"/>
        <end position="3582"/>
    </location>
</feature>
<accession>A0A151IRV3</accession>